<proteinExistence type="predicted"/>
<feature type="non-terminal residue" evidence="1">
    <location>
        <position position="28"/>
    </location>
</feature>
<gene>
    <name evidence="1" type="ORF">LCGC14_2847490</name>
</gene>
<dbReference type="AlphaFoldDB" id="A0A0F8Y9J4"/>
<protein>
    <submittedName>
        <fullName evidence="1">Uncharacterized protein</fullName>
    </submittedName>
</protein>
<organism evidence="1">
    <name type="scientific">marine sediment metagenome</name>
    <dbReference type="NCBI Taxonomy" id="412755"/>
    <lineage>
        <taxon>unclassified sequences</taxon>
        <taxon>metagenomes</taxon>
        <taxon>ecological metagenomes</taxon>
    </lineage>
</organism>
<name>A0A0F8Y9J4_9ZZZZ</name>
<dbReference type="EMBL" id="LAZR01054671">
    <property type="protein sequence ID" value="KKK78048.1"/>
    <property type="molecule type" value="Genomic_DNA"/>
</dbReference>
<accession>A0A0F8Y9J4</accession>
<evidence type="ECO:0000313" key="1">
    <source>
        <dbReference type="EMBL" id="KKK78048.1"/>
    </source>
</evidence>
<reference evidence="1" key="1">
    <citation type="journal article" date="2015" name="Nature">
        <title>Complex archaea that bridge the gap between prokaryotes and eukaryotes.</title>
        <authorList>
            <person name="Spang A."/>
            <person name="Saw J.H."/>
            <person name="Jorgensen S.L."/>
            <person name="Zaremba-Niedzwiedzka K."/>
            <person name="Martijn J."/>
            <person name="Lind A.E."/>
            <person name="van Eijk R."/>
            <person name="Schleper C."/>
            <person name="Guy L."/>
            <person name="Ettema T.J."/>
        </authorList>
    </citation>
    <scope>NUCLEOTIDE SEQUENCE</scope>
</reference>
<comment type="caution">
    <text evidence="1">The sequence shown here is derived from an EMBL/GenBank/DDBJ whole genome shotgun (WGS) entry which is preliminary data.</text>
</comment>
<sequence length="28" mass="3446">MEEKYQIHLQWFAAEDEGRTEEPTEHKL</sequence>